<protein>
    <submittedName>
        <fullName evidence="2">Uncharacterized protein</fullName>
    </submittedName>
</protein>
<evidence type="ECO:0000313" key="2">
    <source>
        <dbReference type="EMBL" id="PVV00434.1"/>
    </source>
</evidence>
<comment type="caution">
    <text evidence="2">The sequence shown here is derived from an EMBL/GenBank/DDBJ whole genome shotgun (WGS) entry which is preliminary data.</text>
</comment>
<accession>A0A2T9Z757</accession>
<dbReference type="Proteomes" id="UP000245609">
    <property type="component" value="Unassembled WGS sequence"/>
</dbReference>
<reference evidence="2 3" key="1">
    <citation type="journal article" date="2018" name="MBio">
        <title>Comparative Genomics Reveals the Core Gene Toolbox for the Fungus-Insect Symbiosis.</title>
        <authorList>
            <person name="Wang Y."/>
            <person name="Stata M."/>
            <person name="Wang W."/>
            <person name="Stajich J.E."/>
            <person name="White M.M."/>
            <person name="Moncalvo J.M."/>
        </authorList>
    </citation>
    <scope>NUCLEOTIDE SEQUENCE [LARGE SCALE GENOMIC DNA]</scope>
    <source>
        <strain evidence="2 3">SC-DP-2</strain>
    </source>
</reference>
<gene>
    <name evidence="2" type="ORF">BB560_005182</name>
</gene>
<evidence type="ECO:0000313" key="3">
    <source>
        <dbReference type="Proteomes" id="UP000245609"/>
    </source>
</evidence>
<keyword evidence="3" id="KW-1185">Reference proteome</keyword>
<dbReference type="EMBL" id="MBFS01001988">
    <property type="protein sequence ID" value="PVV00434.1"/>
    <property type="molecule type" value="Genomic_DNA"/>
</dbReference>
<feature type="chain" id="PRO_5015500583" evidence="1">
    <location>
        <begin position="20"/>
        <end position="76"/>
    </location>
</feature>
<sequence length="76" mass="8651">MKGYGYLVAFLITVASVKGAAVKDKLEAREVQPADMDKNKHMMNAKRQYYGYYAQGINPFPYYNIWNNAVPAPVYP</sequence>
<feature type="non-terminal residue" evidence="2">
    <location>
        <position position="76"/>
    </location>
</feature>
<feature type="signal peptide" evidence="1">
    <location>
        <begin position="1"/>
        <end position="19"/>
    </location>
</feature>
<keyword evidence="1" id="KW-0732">Signal</keyword>
<dbReference type="AlphaFoldDB" id="A0A2T9Z757"/>
<evidence type="ECO:0000256" key="1">
    <source>
        <dbReference type="SAM" id="SignalP"/>
    </source>
</evidence>
<name>A0A2T9Z757_9FUNG</name>
<proteinExistence type="predicted"/>
<organism evidence="2 3">
    <name type="scientific">Smittium megazygosporum</name>
    <dbReference type="NCBI Taxonomy" id="133381"/>
    <lineage>
        <taxon>Eukaryota</taxon>
        <taxon>Fungi</taxon>
        <taxon>Fungi incertae sedis</taxon>
        <taxon>Zoopagomycota</taxon>
        <taxon>Kickxellomycotina</taxon>
        <taxon>Harpellomycetes</taxon>
        <taxon>Harpellales</taxon>
        <taxon>Legeriomycetaceae</taxon>
        <taxon>Smittium</taxon>
    </lineage>
</organism>